<feature type="compositionally biased region" description="Low complexity" evidence="1">
    <location>
        <begin position="114"/>
        <end position="127"/>
    </location>
</feature>
<comment type="caution">
    <text evidence="2">The sequence shown here is derived from an EMBL/GenBank/DDBJ whole genome shotgun (WGS) entry which is preliminary data.</text>
</comment>
<feature type="region of interest" description="Disordered" evidence="1">
    <location>
        <begin position="100"/>
        <end position="154"/>
    </location>
</feature>
<dbReference type="KEGG" id="more:E1B28_000030"/>
<dbReference type="Proteomes" id="UP001049176">
    <property type="component" value="Chromosome 1"/>
</dbReference>
<reference evidence="2" key="1">
    <citation type="journal article" date="2021" name="Genome Biol. Evol.">
        <title>The assembled and annotated genome of the fairy-ring fungus Marasmius oreades.</title>
        <authorList>
            <person name="Hiltunen M."/>
            <person name="Ament-Velasquez S.L."/>
            <person name="Johannesson H."/>
        </authorList>
    </citation>
    <scope>NUCLEOTIDE SEQUENCE</scope>
    <source>
        <strain evidence="2">03SP1</strain>
    </source>
</reference>
<name>A0A9P7V0K8_9AGAR</name>
<dbReference type="AlphaFoldDB" id="A0A9P7V0K8"/>
<gene>
    <name evidence="2" type="ORF">E1B28_000030</name>
</gene>
<organism evidence="2 3">
    <name type="scientific">Marasmius oreades</name>
    <name type="common">fairy-ring Marasmius</name>
    <dbReference type="NCBI Taxonomy" id="181124"/>
    <lineage>
        <taxon>Eukaryota</taxon>
        <taxon>Fungi</taxon>
        <taxon>Dikarya</taxon>
        <taxon>Basidiomycota</taxon>
        <taxon>Agaricomycotina</taxon>
        <taxon>Agaricomycetes</taxon>
        <taxon>Agaricomycetidae</taxon>
        <taxon>Agaricales</taxon>
        <taxon>Marasmiineae</taxon>
        <taxon>Marasmiaceae</taxon>
        <taxon>Marasmius</taxon>
    </lineage>
</organism>
<evidence type="ECO:0000256" key="1">
    <source>
        <dbReference type="SAM" id="MobiDB-lite"/>
    </source>
</evidence>
<dbReference type="RefSeq" id="XP_043014526.1">
    <property type="nucleotide sequence ID" value="XM_043145827.1"/>
</dbReference>
<accession>A0A9P7V0K8</accession>
<dbReference type="EMBL" id="CM032181">
    <property type="protein sequence ID" value="KAG7098056.1"/>
    <property type="molecule type" value="Genomic_DNA"/>
</dbReference>
<keyword evidence="3" id="KW-1185">Reference proteome</keyword>
<protein>
    <submittedName>
        <fullName evidence="2">Uncharacterized protein</fullName>
    </submittedName>
</protein>
<proteinExistence type="predicted"/>
<sequence>MFPSLSPENCNGFNSQQQQFQLQVNSLPLFQSARSERQFNQAHYSQETAQESINICSTGQLHALISAITEDQLRSAGNPVFLKLEQEVQHLERTIQLHGFFKPSTNNNASELAPTPEEPQSTSPPSQNVVGTDNTCRLEPAASKPKRGGMRGGLARGSWKIPSVISPKWEAAIDWKLVNPTENLKEYEAEWSNVVSKDWVQLLVCCQESILG</sequence>
<dbReference type="GeneID" id="66069106"/>
<evidence type="ECO:0000313" key="3">
    <source>
        <dbReference type="Proteomes" id="UP001049176"/>
    </source>
</evidence>
<evidence type="ECO:0000313" key="2">
    <source>
        <dbReference type="EMBL" id="KAG7098056.1"/>
    </source>
</evidence>